<organism evidence="2 3">
    <name type="scientific">Streptomyces caatingaensis</name>
    <dbReference type="NCBI Taxonomy" id="1678637"/>
    <lineage>
        <taxon>Bacteria</taxon>
        <taxon>Bacillati</taxon>
        <taxon>Actinomycetota</taxon>
        <taxon>Actinomycetes</taxon>
        <taxon>Kitasatosporales</taxon>
        <taxon>Streptomycetaceae</taxon>
        <taxon>Streptomyces</taxon>
    </lineage>
</organism>
<dbReference type="Pfam" id="PF00733">
    <property type="entry name" value="Asn_synthase"/>
    <property type="match status" value="1"/>
</dbReference>
<gene>
    <name evidence="2" type="ORF">AC230_05535</name>
</gene>
<evidence type="ECO:0000259" key="1">
    <source>
        <dbReference type="Pfam" id="PF00733"/>
    </source>
</evidence>
<proteinExistence type="predicted"/>
<dbReference type="PATRIC" id="fig|1678637.3.peg.1201"/>
<dbReference type="AlphaFoldDB" id="A0A0K9XM14"/>
<dbReference type="InterPro" id="IPR001962">
    <property type="entry name" value="Asn_synthase"/>
</dbReference>
<dbReference type="GO" id="GO:0006529">
    <property type="term" value="P:asparagine biosynthetic process"/>
    <property type="evidence" value="ECO:0007669"/>
    <property type="project" value="InterPro"/>
</dbReference>
<dbReference type="InterPro" id="IPR014729">
    <property type="entry name" value="Rossmann-like_a/b/a_fold"/>
</dbReference>
<dbReference type="STRING" id="1678637.AC230_05535"/>
<sequence>MHPDVLRRLRRCAPADAFRVVAHRSGRPWLVGAWSPGEVTVASAGEVRLAVAGTCSLTAGELAAAAGRMSGLAQVETALAGACGSFHVIASADGHAYARGSSSGARRIYRAAVEGGTVCADRARVLARLTGAALDPGQLAVRLLGPTAPYPLAGGALWRGVHAVLPGDAAHLAPDGRWRTERWWRAPEEGLPPAEAAVGLRQALRAAVALRVTPGEVVAADLSGGMDSTAVCFLAAEAGARLVTATLHWAAAGNQDRAYAAHAAEHLPGAEQLVFPSALLPAHFTGLDERRPPADEPSVGLRGAAQQRCVAEALRSRGARLRLSGHGGDHVVRPPDAYVHRLVRRSPVTGLRHVAGLRARHRWPPGATVRMLLAGGSYGFWLADSAGRLREEPPGGAVRPPEGWGPPPRLPAWASGQAAGLVGELLRAAARDGPPPAGGRGRHAWIHRAQEAGRSAGHLLAGGAAAGLPVHSPFCDDAVVDACLRARPHEAAAPWAYKPLLAAAMDGLVPARVLRRTTKDHCGDEWQEGLRRHRRTLAAWADDSRLVAAGLADEEPLRRALLSPGLLTGGAAELEATLGAEAWLRDLAAHPADEGGPR</sequence>
<comment type="caution">
    <text evidence="2">The sequence shown here is derived from an EMBL/GenBank/DDBJ whole genome shotgun (WGS) entry which is preliminary data.</text>
</comment>
<accession>A0A0K9XM14</accession>
<protein>
    <recommendedName>
        <fullName evidence="1">Asparagine synthetase domain-containing protein</fullName>
    </recommendedName>
</protein>
<evidence type="ECO:0000313" key="2">
    <source>
        <dbReference type="EMBL" id="KNB54283.1"/>
    </source>
</evidence>
<evidence type="ECO:0000313" key="3">
    <source>
        <dbReference type="Proteomes" id="UP000037288"/>
    </source>
</evidence>
<dbReference type="Gene3D" id="3.40.50.620">
    <property type="entry name" value="HUPs"/>
    <property type="match status" value="1"/>
</dbReference>
<dbReference type="Proteomes" id="UP000037288">
    <property type="component" value="Unassembled WGS sequence"/>
</dbReference>
<keyword evidence="3" id="KW-1185">Reference proteome</keyword>
<feature type="domain" description="Asparagine synthetase" evidence="1">
    <location>
        <begin position="200"/>
        <end position="584"/>
    </location>
</feature>
<dbReference type="SUPFAM" id="SSF52402">
    <property type="entry name" value="Adenine nucleotide alpha hydrolases-like"/>
    <property type="match status" value="1"/>
</dbReference>
<dbReference type="GO" id="GO:0004066">
    <property type="term" value="F:asparagine synthase (glutamine-hydrolyzing) activity"/>
    <property type="evidence" value="ECO:0007669"/>
    <property type="project" value="InterPro"/>
</dbReference>
<name>A0A0K9XM14_9ACTN</name>
<dbReference type="EMBL" id="LFXA01000002">
    <property type="protein sequence ID" value="KNB54283.1"/>
    <property type="molecule type" value="Genomic_DNA"/>
</dbReference>
<reference evidence="3" key="1">
    <citation type="submission" date="2015-07" db="EMBL/GenBank/DDBJ databases">
        <title>Draft genome sequence of Streptomyces sp. CMAA 1322, a bacterium isolated from Caatinga biome, from dry forest semiarid of Brazil.</title>
        <authorList>
            <person name="Santos S.N."/>
            <person name="Gacesa R."/>
            <person name="Taketani R.G."/>
            <person name="Long P.F."/>
            <person name="Melo I.S."/>
        </authorList>
    </citation>
    <scope>NUCLEOTIDE SEQUENCE [LARGE SCALE GENOMIC DNA]</scope>
    <source>
        <strain evidence="3">CMAA 1322</strain>
    </source>
</reference>